<evidence type="ECO:0000313" key="2">
    <source>
        <dbReference type="Proteomes" id="UP000746471"/>
    </source>
</evidence>
<gene>
    <name evidence="1" type="ORF">KHM83_10855</name>
</gene>
<reference evidence="1 2" key="1">
    <citation type="submission" date="2021-05" db="EMBL/GenBank/DDBJ databases">
        <title>Fusibacter ferrireducens sp. nov., an anaerobic, sulfur- and Fe-reducing bacterium isolated from the mangrove sediment.</title>
        <authorList>
            <person name="Qiu D."/>
        </authorList>
    </citation>
    <scope>NUCLEOTIDE SEQUENCE [LARGE SCALE GENOMIC DNA]</scope>
    <source>
        <strain evidence="1 2">DSM 12116</strain>
    </source>
</reference>
<protein>
    <submittedName>
        <fullName evidence="1">Uncharacterized protein</fullName>
    </submittedName>
</protein>
<accession>A0ABS5PRZ4</accession>
<proteinExistence type="predicted"/>
<comment type="caution">
    <text evidence="1">The sequence shown here is derived from an EMBL/GenBank/DDBJ whole genome shotgun (WGS) entry which is preliminary data.</text>
</comment>
<dbReference type="RefSeq" id="WP_213237038.1">
    <property type="nucleotide sequence ID" value="NZ_JAHBCL010000017.1"/>
</dbReference>
<dbReference type="EMBL" id="JAHBCL010000017">
    <property type="protein sequence ID" value="MBS7527179.1"/>
    <property type="molecule type" value="Genomic_DNA"/>
</dbReference>
<name>A0ABS5PRZ4_9FIRM</name>
<sequence length="111" mass="12750">MINSFKDAFNFETSKVFCLEDNEIVELEMPILMDLSQLSYGKLKVITKSDYPINQFVNIDVTFLRTRFSLVGKVLEVHETSDHLYEINISLEALPSGMISELKESMAIIRI</sequence>
<evidence type="ECO:0000313" key="1">
    <source>
        <dbReference type="EMBL" id="MBS7527179.1"/>
    </source>
</evidence>
<dbReference type="Proteomes" id="UP000746471">
    <property type="component" value="Unassembled WGS sequence"/>
</dbReference>
<organism evidence="1 2">
    <name type="scientific">Fusibacter paucivorans</name>
    <dbReference type="NCBI Taxonomy" id="76009"/>
    <lineage>
        <taxon>Bacteria</taxon>
        <taxon>Bacillati</taxon>
        <taxon>Bacillota</taxon>
        <taxon>Clostridia</taxon>
        <taxon>Eubacteriales</taxon>
        <taxon>Eubacteriales Family XII. Incertae Sedis</taxon>
        <taxon>Fusibacter</taxon>
    </lineage>
</organism>
<keyword evidence="2" id="KW-1185">Reference proteome</keyword>